<dbReference type="InterPro" id="IPR012373">
    <property type="entry name" value="Ferrdict_sens_TM"/>
</dbReference>
<dbReference type="GO" id="GO:0016989">
    <property type="term" value="F:sigma factor antagonist activity"/>
    <property type="evidence" value="ECO:0007669"/>
    <property type="project" value="TreeGrafter"/>
</dbReference>
<proteinExistence type="predicted"/>
<dbReference type="InterPro" id="IPR032508">
    <property type="entry name" value="FecR_C"/>
</dbReference>
<gene>
    <name evidence="3" type="ordered locus">Dfer_1846</name>
</gene>
<dbReference type="KEGG" id="dfe:Dfer_1846"/>
<dbReference type="HOGENOM" id="CLU_050192_2_1_10"/>
<dbReference type="PIRSF" id="PIRSF018266">
    <property type="entry name" value="FecR"/>
    <property type="match status" value="1"/>
</dbReference>
<reference evidence="3 4" key="1">
    <citation type="journal article" date="2009" name="Stand. Genomic Sci.">
        <title>Complete genome sequence of Dyadobacter fermentans type strain (NS114).</title>
        <authorList>
            <person name="Lang E."/>
            <person name="Lapidus A."/>
            <person name="Chertkov O."/>
            <person name="Brettin T."/>
            <person name="Detter J.C."/>
            <person name="Han C."/>
            <person name="Copeland A."/>
            <person name="Glavina Del Rio T."/>
            <person name="Nolan M."/>
            <person name="Chen F."/>
            <person name="Lucas S."/>
            <person name="Tice H."/>
            <person name="Cheng J.F."/>
            <person name="Land M."/>
            <person name="Hauser L."/>
            <person name="Chang Y.J."/>
            <person name="Jeffries C.D."/>
            <person name="Kopitz M."/>
            <person name="Bruce D."/>
            <person name="Goodwin L."/>
            <person name="Pitluck S."/>
            <person name="Ovchinnikova G."/>
            <person name="Pati A."/>
            <person name="Ivanova N."/>
            <person name="Mavrommatis K."/>
            <person name="Chen A."/>
            <person name="Palaniappan K."/>
            <person name="Chain P."/>
            <person name="Bristow J."/>
            <person name="Eisen J.A."/>
            <person name="Markowitz V."/>
            <person name="Hugenholtz P."/>
            <person name="Goker M."/>
            <person name="Rohde M."/>
            <person name="Kyrpides N.C."/>
            <person name="Klenk H.P."/>
        </authorList>
    </citation>
    <scope>NUCLEOTIDE SEQUENCE [LARGE SCALE GENOMIC DNA]</scope>
    <source>
        <strain evidence="4">ATCC 700827 / DSM 18053 / CIP 107007 / KCTC 52180 / NS114</strain>
    </source>
</reference>
<keyword evidence="4" id="KW-1185">Reference proteome</keyword>
<sequence length="360" mass="40064">MNDDLLYQSLLENQRFISWVLNGSKPDDEFWHRWKLDNPQHTEILEQARLTVRAIHGAKTGMTDEQVDARAHAILAHAKSREGKFRPLWMAWRPWAAAASVLLLVAFGWAAYQNNHVANLLAGQEQHWGIADGEEAVHVTNTGKSLRHIRLSDGSSVVLYQHSSIRYPRHFLSGRRFVELTGDAFFEVAKDSLRPFFVRSGGLVTRVVGTSFSIRSGSEGVTVAVKTGKVAVFPEGKALPAANVKPKDAVLLMPQEQATLQKAGTQIIKVPNQSNTLLNIPIETQSFEYNHTPIAQVFASIENAYGVKIHFDRKLMEHCSLTATLGDEPLETKLEWIGAILEATYTISDQDITISAKSCN</sequence>
<feature type="domain" description="Protein FecR C-terminal" evidence="2">
    <location>
        <begin position="287"/>
        <end position="354"/>
    </location>
</feature>
<dbReference type="STRING" id="471854.Dfer_1846"/>
<protein>
    <submittedName>
        <fullName evidence="3">Anti-FecI sigma factor, FecR</fullName>
    </submittedName>
</protein>
<dbReference type="OrthoDB" id="645173at2"/>
<dbReference type="RefSeq" id="WP_015811337.1">
    <property type="nucleotide sequence ID" value="NC_013037.1"/>
</dbReference>
<evidence type="ECO:0000259" key="1">
    <source>
        <dbReference type="Pfam" id="PF04773"/>
    </source>
</evidence>
<feature type="domain" description="FecR protein" evidence="1">
    <location>
        <begin position="141"/>
        <end position="230"/>
    </location>
</feature>
<dbReference type="InterPro" id="IPR006860">
    <property type="entry name" value="FecR"/>
</dbReference>
<dbReference type="Pfam" id="PF16344">
    <property type="entry name" value="FecR_C"/>
    <property type="match status" value="1"/>
</dbReference>
<evidence type="ECO:0000313" key="4">
    <source>
        <dbReference type="Proteomes" id="UP000002011"/>
    </source>
</evidence>
<name>C6VUU6_DYAFD</name>
<accession>C6VUU6</accession>
<dbReference type="eggNOG" id="COG3712">
    <property type="taxonomic scope" value="Bacteria"/>
</dbReference>
<evidence type="ECO:0000313" key="3">
    <source>
        <dbReference type="EMBL" id="ACT93083.1"/>
    </source>
</evidence>
<dbReference type="Gene3D" id="2.60.120.1440">
    <property type="match status" value="1"/>
</dbReference>
<dbReference type="Proteomes" id="UP000002011">
    <property type="component" value="Chromosome"/>
</dbReference>
<dbReference type="EMBL" id="CP001619">
    <property type="protein sequence ID" value="ACT93083.1"/>
    <property type="molecule type" value="Genomic_DNA"/>
</dbReference>
<dbReference type="Gene3D" id="3.55.50.30">
    <property type="match status" value="1"/>
</dbReference>
<dbReference type="AlphaFoldDB" id="C6VUU6"/>
<dbReference type="PANTHER" id="PTHR30273:SF2">
    <property type="entry name" value="PROTEIN FECR"/>
    <property type="match status" value="1"/>
</dbReference>
<dbReference type="PANTHER" id="PTHR30273">
    <property type="entry name" value="PERIPLASMIC SIGNAL SENSOR AND SIGMA FACTOR ACTIVATOR FECR-RELATED"/>
    <property type="match status" value="1"/>
</dbReference>
<organism evidence="3 4">
    <name type="scientific">Dyadobacter fermentans (strain ATCC 700827 / DSM 18053 / CIP 107007 / KCTC 52180 / NS114)</name>
    <dbReference type="NCBI Taxonomy" id="471854"/>
    <lineage>
        <taxon>Bacteria</taxon>
        <taxon>Pseudomonadati</taxon>
        <taxon>Bacteroidota</taxon>
        <taxon>Cytophagia</taxon>
        <taxon>Cytophagales</taxon>
        <taxon>Spirosomataceae</taxon>
        <taxon>Dyadobacter</taxon>
    </lineage>
</organism>
<dbReference type="Pfam" id="PF04773">
    <property type="entry name" value="FecR"/>
    <property type="match status" value="1"/>
</dbReference>
<evidence type="ECO:0000259" key="2">
    <source>
        <dbReference type="Pfam" id="PF16344"/>
    </source>
</evidence>